<keyword evidence="2" id="KW-1227">Viral tail protein</keyword>
<evidence type="ECO:0000313" key="5">
    <source>
        <dbReference type="EMBL" id="XCN99947.1"/>
    </source>
</evidence>
<dbReference type="InterPro" id="IPR030392">
    <property type="entry name" value="S74_ICA"/>
</dbReference>
<reference evidence="5" key="1">
    <citation type="submission" date="2024-06" db="EMBL/GenBank/DDBJ databases">
        <title>Intestivirid acquisition increases across infancy in a wild primate population.</title>
        <authorList>
            <person name="Schneider-Creas I.A."/>
            <person name="Moya I.L."/>
            <person name="Chiou K.L."/>
            <person name="Baniel A."/>
            <person name="Azanaw Haile A."/>
            <person name="Kebede F."/>
            <person name="Abebe B."/>
            <person name="Snyder-Mackler N."/>
            <person name="Varsani A."/>
        </authorList>
    </citation>
    <scope>NUCLEOTIDE SEQUENCE</scope>
    <source>
        <strain evidence="5">Int_RNL_2017_0055_MCB</strain>
    </source>
</reference>
<feature type="coiled-coil region" evidence="3">
    <location>
        <begin position="2794"/>
        <end position="2821"/>
    </location>
</feature>
<dbReference type="EMBL" id="PP965494">
    <property type="protein sequence ID" value="XCN99947.1"/>
    <property type="molecule type" value="Genomic_DNA"/>
</dbReference>
<keyword evidence="3" id="KW-0175">Coiled coil</keyword>
<dbReference type="GO" id="GO:0098015">
    <property type="term" value="C:virus tail"/>
    <property type="evidence" value="ECO:0007669"/>
    <property type="project" value="UniProtKB-KW"/>
</dbReference>
<protein>
    <submittedName>
        <fullName evidence="5">Chaperone of endosialidase</fullName>
    </submittedName>
</protein>
<keyword evidence="2" id="KW-0946">Virion</keyword>
<sequence length="2826" mass="305969">MFKYAKVLSPTSPAPFNNSINNMSNIPTINEIDNNSPSQEIKDVVSAKVNQPSYVEVQETLSVNAAIDEVDNTRKPTISEIYKIVTDGLFESTTNWWDYAYRVSQAQINQDIIDRLDKGEIGGGYSKGVDIITTTSSKIPTNSNVYSALKSDSLYPKKLVDEEINGIYDFLNGITIGKPTSYTGGTWSLDSNDRTHLTTDYLYVRLKAIFEQLQILDVDTIGGKLVVSPAGSIRIAYVDNVTVTIDDVEQNVYRCYFLGEQDGDAIDNKWKVGDQAQAKSFNVKKGTYHKRGNHYLWRLVVGVSEDTVTIDDKRYHYVDLSQLVFDAGSEAPAPGDVLNQLGHRGEDTQRKTAIVVNAVDNFAPSITLYADIDDFTLLDKEYVDYGVYQGKAFFNVYGDMYVGDKGINPTTYIKYKNGKIDIKANLEIGSSIDGKDLNTYIKDNAGVDEETVINIINNAQVIKDLQKQTDGAIETWFYAGIPTLNNLPASDWTTTELKNVHVGDLYYDQTSGYAYRFTRYADDITPYAWNRIKDNDIVTALNAANDAQDTADSKMKVFYGETLPTDYQAGDIWVNATIEDKFDNDILRATTDSKTFNIEHWVLASRYSAAIKDLLIWSNEYTTKFDNLTETVKQQKDQSITNWFYEYEPTIDNAPANEWTTGELRKEHIGDIFYDTKNNHSYRWTGSTWIIIKDADFNEAMEKAKEAADAAGDASDLADKKRQIFYSDTTPTGADRGDLWMKQVGDKTEVWIFDGTNWVKSNDKALADYADTINTELEGIKGQIDGKAETWYQDTDPSTNWTADEIKANHEGDIWYNTTDGTTQYWNGSEWQQMDIPKDVFDTIDGKSSIFVDSYEDAKASRGAINKGYKTRDLWILPADATVNNEKYYEGDILTSTADGIIFNEKHWIKKVRYVGSEELTNVINVVTKKIENITATTLPGLDDRFNNFTKDGVLDFSEKARLTDDLNQMITEIAAVNDQITSVTSSPYLKNNTNKGKLEEAQKTLNVAWSEYKDYITKLIDGTTTISKVSIAQANSEYSSLQNALSSVKQYITLCQGDLLTAIGTDIASYQYLKNAMTYGKTSVIGGLILSSAIELKDIKTDGTIGDVTAGINGVTNGLKSSIASWYGGPMVDRVIIDGSPDTWESETFKTTPGTDYAMSLFRHDGSGYLAGGKIWWEAGSGDLHVTPNSFVLEGKDIALYLLLFQLNFNGNNTWNSLMSATPQRPFTNLRVLSTKTANGITIGEKASGGRLIIGNIVLSNEANSNVLEITNLNGDNVAHLGVSGGISAYGTYIPSTGGGGLNGSVVPYASIIAGNYTDADLSSIPNAYSIKALYNKIENIDVSGQLVNYLTRDAAAILYQPVGSYASASHNHDSVYSKLGHTHSQYLTSTSLDGYATEQWVLNKKYLTAHQSLADYYTIDSVDELLSAKADASDIPTKVGQLTNDKGYLSAITKAQVEGVLTGNITSHTHSQYLTSHQSLKGYATETWVNDKGYTTNTGTVTSVKITLPTGLSLGTTKEITTSGTFAISLTSGYSIPTTAKQTDWDGAVTAKHSHSNKTVIDGISSTNVSNWNTAYNNNHTHSNKSVLDGISSTNVSNWTSAYNWYTLMTTDEATPDDIINKWNEVVSFLAGINQTDTLDGIVSGINTSISNEVTRAKAAEQANATNISTNATNISTNKTNISTLQGYFTSGSAKKALQLTNSRSLWGNSFNGTADINGSIVVPSGKYISIGNIKLEYDSTNKALKVTNTTTNEVANLYTSGGISAYGASGVSSSGGGGLNGNVKSYADAVKLSSESLSEIASAYSIKMLSDRIGTLEGAGYITSVSWNDILSKPSTFTPSAHTHGYASSVKVGQTEYKISGNTISIPAYPTSLPASDVYSWAKASAKPSYTWSEIGSKPTTFTPSAHTHSEYLTDHQTVDNKAVTLAWGTSKTIATIGGTDITVTLPANPNTNTHYTAGLYVGATGTKSNAATSNGGTYLKLYEESTKRSEFKIVGSGATTVSSDANGNITISSTDTNTNTWRPLGTGADQAAAGNHTHTFASLTSKPTTLDGYGITDAKIASGVITIGKNTITPLTSHQSLSGYVNSITTSGSGNAVTSITKNGSSLTFTKGTTFLTSHQSLANYYTKTSVDSLLAGKSNTSHTHTQLNTAFYFKNEDISETAENLSNTANVHAITFYRNGFTIPYQMENTNDGGMFRVRGASESSCICEIATWDDSGAGETIQFNYYPTTSRLTPTHSVVVPKTSGTIALTKDIPTNTNQLTNGAGYITSSGSCNYATSAGSANSVAWTNVSGRPTKVSQFTNDSGYLTSHQSLTAYLTKTDASSLYQPKGNYLTAHQSLTDYAKKTDLPSVGNGTVTITQGGTTKGSFTMNQSGNTTIALTDNNTNTWRGITDSYSGTDSATSLSQKGGNALYNALVNGYASSAGNITNASPQLAAATESNSIYVSSPTYKIGDPVKKLCFDWYGNYWALGNIRSGDTPSQGFGVYYKDTNVATFKTINAGDTVSSLTIDKVVASSFVGNATSASKLATSRTIWGQSFNGEANVSGALSGATTISASSTISTSQANGGIKINGVPISALSSQLIFNTGTAIRFGETAWNWDQWAGLKYDHSSKTIYLGIADGTVFEANNAQSGGILRFPGIAGAYFPGWFSCSGNIGATSLELSMSAPFIDFHYNNGSSDYDVRLINDASGVLKLEGNFYATGGITAYQTSDARLKNNITKLNCLNVIKSIGGTYEFDYLCSGEHSVGFIAQNVNNPLLTDIVEKDDDGYLKINYWSPKLISLAFGAITEVDDEVSRLKARVTFLEGEVERLTQKDKLLN</sequence>
<organism evidence="5">
    <name type="scientific">Geladintestivirus 4</name>
    <dbReference type="NCBI Taxonomy" id="3233136"/>
    <lineage>
        <taxon>Viruses</taxon>
        <taxon>Duplodnaviria</taxon>
        <taxon>Heunggongvirae</taxon>
        <taxon>Uroviricota</taxon>
        <taxon>Caudoviricetes</taxon>
        <taxon>Crassvirales</taxon>
    </lineage>
</organism>
<evidence type="ECO:0000256" key="1">
    <source>
        <dbReference type="ARBA" id="ARBA00004328"/>
    </source>
</evidence>
<comment type="subcellular location">
    <subcellularLocation>
        <location evidence="1">Virion</location>
    </subcellularLocation>
</comment>
<dbReference type="Pfam" id="PF13884">
    <property type="entry name" value="Peptidase_S74"/>
    <property type="match status" value="1"/>
</dbReference>
<evidence type="ECO:0000259" key="4">
    <source>
        <dbReference type="Pfam" id="PF13884"/>
    </source>
</evidence>
<name>A0AAU8MJE0_9CAUD</name>
<feature type="domain" description="Peptidase S74" evidence="4">
    <location>
        <begin position="2717"/>
        <end position="2761"/>
    </location>
</feature>
<accession>A0AAU8MJE0</accession>
<evidence type="ECO:0000256" key="2">
    <source>
        <dbReference type="ARBA" id="ARBA00022732"/>
    </source>
</evidence>
<proteinExistence type="predicted"/>
<evidence type="ECO:0000256" key="3">
    <source>
        <dbReference type="SAM" id="Coils"/>
    </source>
</evidence>